<feature type="transmembrane region" description="Helical" evidence="1">
    <location>
        <begin position="17"/>
        <end position="36"/>
    </location>
</feature>
<sequence>MSGGSAAAERLKVPAEAVWWAVLPLVLHVPSLYAIFRFVPNPWPAGALYLALALGGSWYALVPSRRAALIAALDRRWMFWCGLAVITLLTLIIYSYADARKTSGLGSDNDDGLITGAQSLVRTGNSYAMRLYTGNPISAGPGWILLVAPLSLTGLYGLLTPLAIAAAAFAARTGGTSWGAINLALALLFSSLAAWHMTVTGLDYIPLMLLLVAVTLGLAEARSPAVLVVLTLALGLLGTARIVFLYWPVLVAFALVPVRGWKVAISVGLAATAFALVLDLWSWATAPGFFPPLHVLGKGQGYAAASGYLFPAGTIALCAVTGALMLANWRRWPALLHLGLGVSVPLLCTGLGAAWAVGAAGELSASAIVAATLILALLLLAPITPATRGAA</sequence>
<keyword evidence="1" id="KW-0472">Membrane</keyword>
<protein>
    <recommendedName>
        <fullName evidence="4">DUF2029 domain-containing protein</fullName>
    </recommendedName>
</protein>
<gene>
    <name evidence="2" type="ORF">EDC64_102174</name>
</gene>
<proteinExistence type="predicted"/>
<feature type="transmembrane region" description="Helical" evidence="1">
    <location>
        <begin position="263"/>
        <end position="284"/>
    </location>
</feature>
<feature type="transmembrane region" description="Helical" evidence="1">
    <location>
        <begin position="177"/>
        <end position="195"/>
    </location>
</feature>
<feature type="transmembrane region" description="Helical" evidence="1">
    <location>
        <begin position="304"/>
        <end position="327"/>
    </location>
</feature>
<feature type="transmembrane region" description="Helical" evidence="1">
    <location>
        <begin position="363"/>
        <end position="383"/>
    </location>
</feature>
<keyword evidence="1" id="KW-1133">Transmembrane helix</keyword>
<evidence type="ECO:0000313" key="3">
    <source>
        <dbReference type="Proteomes" id="UP000294664"/>
    </source>
</evidence>
<keyword evidence="1" id="KW-0812">Transmembrane</keyword>
<keyword evidence="3" id="KW-1185">Reference proteome</keyword>
<evidence type="ECO:0008006" key="4">
    <source>
        <dbReference type="Google" id="ProtNLM"/>
    </source>
</evidence>
<evidence type="ECO:0000256" key="1">
    <source>
        <dbReference type="SAM" id="Phobius"/>
    </source>
</evidence>
<dbReference type="OrthoDB" id="9554609at2"/>
<feature type="transmembrane region" description="Helical" evidence="1">
    <location>
        <begin position="225"/>
        <end position="256"/>
    </location>
</feature>
<accession>A0A4R3M620</accession>
<dbReference type="RefSeq" id="WP_132030176.1">
    <property type="nucleotide sequence ID" value="NZ_SMAI01000002.1"/>
</dbReference>
<feature type="transmembrane region" description="Helical" evidence="1">
    <location>
        <begin position="143"/>
        <end position="171"/>
    </location>
</feature>
<feature type="transmembrane region" description="Helical" evidence="1">
    <location>
        <begin position="77"/>
        <end position="97"/>
    </location>
</feature>
<reference evidence="2 3" key="1">
    <citation type="submission" date="2019-03" db="EMBL/GenBank/DDBJ databases">
        <title>Genomic Encyclopedia of Type Strains, Phase IV (KMG-IV): sequencing the most valuable type-strain genomes for metagenomic binning, comparative biology and taxonomic classification.</title>
        <authorList>
            <person name="Goeker M."/>
        </authorList>
    </citation>
    <scope>NUCLEOTIDE SEQUENCE [LARGE SCALE GENOMIC DNA]</scope>
    <source>
        <strain evidence="2 3">DSM 9035</strain>
    </source>
</reference>
<organism evidence="2 3">
    <name type="scientific">Aquabacter spiritensis</name>
    <dbReference type="NCBI Taxonomy" id="933073"/>
    <lineage>
        <taxon>Bacteria</taxon>
        <taxon>Pseudomonadati</taxon>
        <taxon>Pseudomonadota</taxon>
        <taxon>Alphaproteobacteria</taxon>
        <taxon>Hyphomicrobiales</taxon>
        <taxon>Xanthobacteraceae</taxon>
        <taxon>Aquabacter</taxon>
    </lineage>
</organism>
<name>A0A4R3M620_9HYPH</name>
<dbReference type="EMBL" id="SMAI01000002">
    <property type="protein sequence ID" value="TCT06695.1"/>
    <property type="molecule type" value="Genomic_DNA"/>
</dbReference>
<dbReference type="Proteomes" id="UP000294664">
    <property type="component" value="Unassembled WGS sequence"/>
</dbReference>
<feature type="transmembrane region" description="Helical" evidence="1">
    <location>
        <begin position="43"/>
        <end position="62"/>
    </location>
</feature>
<dbReference type="AlphaFoldDB" id="A0A4R3M620"/>
<feature type="transmembrane region" description="Helical" evidence="1">
    <location>
        <begin position="334"/>
        <end position="357"/>
    </location>
</feature>
<comment type="caution">
    <text evidence="2">The sequence shown here is derived from an EMBL/GenBank/DDBJ whole genome shotgun (WGS) entry which is preliminary data.</text>
</comment>
<evidence type="ECO:0000313" key="2">
    <source>
        <dbReference type="EMBL" id="TCT06695.1"/>
    </source>
</evidence>